<protein>
    <submittedName>
        <fullName evidence="1">Villin-3</fullName>
    </submittedName>
</protein>
<evidence type="ECO:0000313" key="1">
    <source>
        <dbReference type="EMBL" id="MBX31153.1"/>
    </source>
</evidence>
<name>A0A2P2MLR8_RHIMU</name>
<proteinExistence type="predicted"/>
<reference evidence="1" key="1">
    <citation type="submission" date="2018-02" db="EMBL/GenBank/DDBJ databases">
        <title>Rhizophora mucronata_Transcriptome.</title>
        <authorList>
            <person name="Meera S.P."/>
            <person name="Sreeshan A."/>
            <person name="Augustine A."/>
        </authorList>
    </citation>
    <scope>NUCLEOTIDE SEQUENCE</scope>
    <source>
        <tissue evidence="1">Leaf</tissue>
    </source>
</reference>
<organism evidence="1">
    <name type="scientific">Rhizophora mucronata</name>
    <name type="common">Asiatic mangrove</name>
    <dbReference type="NCBI Taxonomy" id="61149"/>
    <lineage>
        <taxon>Eukaryota</taxon>
        <taxon>Viridiplantae</taxon>
        <taxon>Streptophyta</taxon>
        <taxon>Embryophyta</taxon>
        <taxon>Tracheophyta</taxon>
        <taxon>Spermatophyta</taxon>
        <taxon>Magnoliopsida</taxon>
        <taxon>eudicotyledons</taxon>
        <taxon>Gunneridae</taxon>
        <taxon>Pentapetalae</taxon>
        <taxon>rosids</taxon>
        <taxon>fabids</taxon>
        <taxon>Malpighiales</taxon>
        <taxon>Rhizophoraceae</taxon>
        <taxon>Rhizophora</taxon>
    </lineage>
</organism>
<accession>A0A2P2MLR8</accession>
<sequence length="13" mass="1587">MITVVMMMIWFGK</sequence>
<dbReference type="EMBL" id="GGEC01050669">
    <property type="protein sequence ID" value="MBX31153.1"/>
    <property type="molecule type" value="Transcribed_RNA"/>
</dbReference>